<feature type="binding site" evidence="8">
    <location>
        <position position="537"/>
    </location>
    <ligand>
        <name>Ca(2+)</name>
        <dbReference type="ChEBI" id="CHEBI:29108"/>
    </ligand>
</feature>
<dbReference type="CDD" id="cd04056">
    <property type="entry name" value="Peptidases_S53"/>
    <property type="match status" value="1"/>
</dbReference>
<dbReference type="SUPFAM" id="SSF52743">
    <property type="entry name" value="Subtilisin-like"/>
    <property type="match status" value="1"/>
</dbReference>
<dbReference type="PROSITE" id="PS51695">
    <property type="entry name" value="SEDOLISIN"/>
    <property type="match status" value="1"/>
</dbReference>
<dbReference type="EMBL" id="JADCUA010000018">
    <property type="protein sequence ID" value="KAH9833480.1"/>
    <property type="molecule type" value="Genomic_DNA"/>
</dbReference>
<keyword evidence="3 8" id="KW-0479">Metal-binding</keyword>
<reference evidence="10 11" key="1">
    <citation type="journal article" date="2021" name="Environ. Microbiol.">
        <title>Gene family expansions and transcriptome signatures uncover fungal adaptations to wood decay.</title>
        <authorList>
            <person name="Hage H."/>
            <person name="Miyauchi S."/>
            <person name="Viragh M."/>
            <person name="Drula E."/>
            <person name="Min B."/>
            <person name="Chaduli D."/>
            <person name="Navarro D."/>
            <person name="Favel A."/>
            <person name="Norest M."/>
            <person name="Lesage-Meessen L."/>
            <person name="Balint B."/>
            <person name="Merenyi Z."/>
            <person name="de Eugenio L."/>
            <person name="Morin E."/>
            <person name="Martinez A.T."/>
            <person name="Baldrian P."/>
            <person name="Stursova M."/>
            <person name="Martinez M.J."/>
            <person name="Novotny C."/>
            <person name="Magnuson J.K."/>
            <person name="Spatafora J.W."/>
            <person name="Maurice S."/>
            <person name="Pangilinan J."/>
            <person name="Andreopoulos W."/>
            <person name="LaButti K."/>
            <person name="Hundley H."/>
            <person name="Na H."/>
            <person name="Kuo A."/>
            <person name="Barry K."/>
            <person name="Lipzen A."/>
            <person name="Henrissat B."/>
            <person name="Riley R."/>
            <person name="Ahrendt S."/>
            <person name="Nagy L.G."/>
            <person name="Grigoriev I.V."/>
            <person name="Martin F."/>
            <person name="Rosso M.N."/>
        </authorList>
    </citation>
    <scope>NUCLEOTIDE SEQUENCE [LARGE SCALE GENOMIC DNA]</scope>
    <source>
        <strain evidence="10 11">CIRM-BRFM 1785</strain>
    </source>
</reference>
<dbReference type="PANTHER" id="PTHR14218">
    <property type="entry name" value="PROTEASE S8 TRIPEPTIDYL PEPTIDASE I CLN2"/>
    <property type="match status" value="1"/>
</dbReference>
<comment type="subcellular location">
    <subcellularLocation>
        <location evidence="1">Secreted</location>
        <location evidence="1">Extracellular space</location>
    </subcellularLocation>
</comment>
<feature type="active site" description="Charge relay system" evidence="8">
    <location>
        <position position="298"/>
    </location>
</feature>
<feature type="binding site" evidence="8">
    <location>
        <position position="562"/>
    </location>
    <ligand>
        <name>Ca(2+)</name>
        <dbReference type="ChEBI" id="CHEBI:29108"/>
    </ligand>
</feature>
<keyword evidence="5 8" id="KW-0720">Serine protease</keyword>
<dbReference type="Pfam" id="PF09286">
    <property type="entry name" value="Pro-kuma_activ"/>
    <property type="match status" value="1"/>
</dbReference>
<feature type="binding site" evidence="8">
    <location>
        <position position="560"/>
    </location>
    <ligand>
        <name>Ca(2+)</name>
        <dbReference type="ChEBI" id="CHEBI:29108"/>
    </ligand>
</feature>
<organism evidence="10 11">
    <name type="scientific">Rhodofomes roseus</name>
    <dbReference type="NCBI Taxonomy" id="34475"/>
    <lineage>
        <taxon>Eukaryota</taxon>
        <taxon>Fungi</taxon>
        <taxon>Dikarya</taxon>
        <taxon>Basidiomycota</taxon>
        <taxon>Agaricomycotina</taxon>
        <taxon>Agaricomycetes</taxon>
        <taxon>Polyporales</taxon>
        <taxon>Rhodofomes</taxon>
    </lineage>
</organism>
<feature type="domain" description="Peptidase S53" evidence="9">
    <location>
        <begin position="219"/>
        <end position="581"/>
    </location>
</feature>
<dbReference type="InterPro" id="IPR015366">
    <property type="entry name" value="S53_propep"/>
</dbReference>
<evidence type="ECO:0000256" key="4">
    <source>
        <dbReference type="ARBA" id="ARBA00022801"/>
    </source>
</evidence>
<dbReference type="SMART" id="SM00944">
    <property type="entry name" value="Pro-kuma_activ"/>
    <property type="match status" value="1"/>
</dbReference>
<dbReference type="InterPro" id="IPR030400">
    <property type="entry name" value="Sedolisin_dom"/>
</dbReference>
<keyword evidence="2 8" id="KW-0645">Protease</keyword>
<evidence type="ECO:0000256" key="2">
    <source>
        <dbReference type="ARBA" id="ARBA00022670"/>
    </source>
</evidence>
<keyword evidence="11" id="KW-1185">Reference proteome</keyword>
<dbReference type="GeneID" id="72001611"/>
<keyword evidence="6 8" id="KW-0106">Calcium</keyword>
<evidence type="ECO:0000256" key="3">
    <source>
        <dbReference type="ARBA" id="ARBA00022723"/>
    </source>
</evidence>
<feature type="active site" description="Charge relay system" evidence="8">
    <location>
        <position position="294"/>
    </location>
</feature>
<evidence type="ECO:0000256" key="8">
    <source>
        <dbReference type="PROSITE-ProRule" id="PRU01032"/>
    </source>
</evidence>
<feature type="active site" description="Charge relay system" evidence="8">
    <location>
        <position position="494"/>
    </location>
</feature>
<evidence type="ECO:0000313" key="10">
    <source>
        <dbReference type="EMBL" id="KAH9833480.1"/>
    </source>
</evidence>
<keyword evidence="7" id="KW-0865">Zymogen</keyword>
<dbReference type="PANTHER" id="PTHR14218:SF15">
    <property type="entry name" value="TRIPEPTIDYL-PEPTIDASE 1"/>
    <property type="match status" value="1"/>
</dbReference>
<evidence type="ECO:0000313" key="11">
    <source>
        <dbReference type="Proteomes" id="UP000814176"/>
    </source>
</evidence>
<dbReference type="InterPro" id="IPR050819">
    <property type="entry name" value="Tripeptidyl-peptidase_I"/>
</dbReference>
<name>A0ABQ8K8H3_9APHY</name>
<protein>
    <submittedName>
        <fullName evidence="10">Peptidase S8/S53 domain-containing protein</fullName>
    </submittedName>
</protein>
<dbReference type="CDD" id="cd11377">
    <property type="entry name" value="Pro-peptidase_S53"/>
    <property type="match status" value="1"/>
</dbReference>
<dbReference type="Proteomes" id="UP000814176">
    <property type="component" value="Unassembled WGS sequence"/>
</dbReference>
<sequence>MVGFLRTLVGASALSVAWSKPLARRALQLHEARAMAPTDYTLYSSASPDTVLNLRIALAQNNVDGLIDTLYDVSDPESSNYGQYLSKEEVEAYVKPTEESVDAMNAWLSENELVATPLSPSGDWISVDIPVNKANDMLDADFSVFTHKVTGAQTVRTLQYSIPVDLAPHVDLIHPTVTFPVEVVNKAVPALAAVPNPYSQAVAPDANISAVCGPYNLPNITTACLQYLYGIPTTPATASGNGILVAGYVEEYANADDLKIFLERYRPDVDPSTTFATETIDGGDNLQNVTAGSEGNLDIQYTVGLATDVPVTYLLAGEDTHDGLSGFLDTANYVLNQTSIPPVMTTSYSSNEDVISEKLAYNLCNAYAQLSARGVSIFFSSGDGGVSGTGFQDCTTFVPTFPNTCPYVTSVGATGADINWADQGGVPFSSGGFSNYFPTPAFQSSAVAGFLAQLGSNDTGLYNASGRGFPDVAGFGVLFATVVDGAYAPSTGTSCSTPMWASIVALLNDELLNAGKPVLGFLNPWLYSKAAGALTDIVKGNNKECQGPNGTATGFVATTGWDPITGLGTPIYDKLRAAAGL</sequence>
<comment type="caution">
    <text evidence="10">The sequence shown here is derived from an EMBL/GenBank/DDBJ whole genome shotgun (WGS) entry which is preliminary data.</text>
</comment>
<evidence type="ECO:0000259" key="9">
    <source>
        <dbReference type="PROSITE" id="PS51695"/>
    </source>
</evidence>
<keyword evidence="4 8" id="KW-0378">Hydrolase</keyword>
<feature type="binding site" evidence="8">
    <location>
        <position position="536"/>
    </location>
    <ligand>
        <name>Ca(2+)</name>
        <dbReference type="ChEBI" id="CHEBI:29108"/>
    </ligand>
</feature>
<evidence type="ECO:0000256" key="5">
    <source>
        <dbReference type="ARBA" id="ARBA00022825"/>
    </source>
</evidence>
<evidence type="ECO:0000256" key="1">
    <source>
        <dbReference type="ARBA" id="ARBA00004239"/>
    </source>
</evidence>
<gene>
    <name evidence="10" type="ORF">C8Q71DRAFT_712821</name>
</gene>
<comment type="cofactor">
    <cofactor evidence="8">
        <name>Ca(2+)</name>
        <dbReference type="ChEBI" id="CHEBI:29108"/>
    </cofactor>
    <text evidence="8">Binds 1 Ca(2+) ion per subunit.</text>
</comment>
<proteinExistence type="predicted"/>
<dbReference type="InterPro" id="IPR036852">
    <property type="entry name" value="Peptidase_S8/S53_dom_sf"/>
</dbReference>
<dbReference type="SUPFAM" id="SSF54897">
    <property type="entry name" value="Protease propeptides/inhibitors"/>
    <property type="match status" value="1"/>
</dbReference>
<dbReference type="RefSeq" id="XP_047776220.1">
    <property type="nucleotide sequence ID" value="XM_047920879.1"/>
</dbReference>
<evidence type="ECO:0000256" key="7">
    <source>
        <dbReference type="ARBA" id="ARBA00023145"/>
    </source>
</evidence>
<accession>A0ABQ8K8H3</accession>
<dbReference type="Gene3D" id="3.40.50.200">
    <property type="entry name" value="Peptidase S8/S53 domain"/>
    <property type="match status" value="1"/>
</dbReference>
<evidence type="ECO:0000256" key="6">
    <source>
        <dbReference type="ARBA" id="ARBA00022837"/>
    </source>
</evidence>